<accession>V7AKA5</accession>
<dbReference type="Proteomes" id="UP000000226">
    <property type="component" value="Chromosome 10"/>
</dbReference>
<sequence>MHAFLIQQGLLEALEEESKLHRTMAEKDRTALLEKAHSAIVFSLDDKVLRQVSKEKTTAGLWKKLESLYMKKSLVNYLK</sequence>
<dbReference type="AlphaFoldDB" id="V7AKA5"/>
<evidence type="ECO:0008006" key="3">
    <source>
        <dbReference type="Google" id="ProtNLM"/>
    </source>
</evidence>
<organism evidence="1 2">
    <name type="scientific">Phaseolus vulgaris</name>
    <name type="common">Kidney bean</name>
    <name type="synonym">French bean</name>
    <dbReference type="NCBI Taxonomy" id="3885"/>
    <lineage>
        <taxon>Eukaryota</taxon>
        <taxon>Viridiplantae</taxon>
        <taxon>Streptophyta</taxon>
        <taxon>Embryophyta</taxon>
        <taxon>Tracheophyta</taxon>
        <taxon>Spermatophyta</taxon>
        <taxon>Magnoliopsida</taxon>
        <taxon>eudicotyledons</taxon>
        <taxon>Gunneridae</taxon>
        <taxon>Pentapetalae</taxon>
        <taxon>rosids</taxon>
        <taxon>fabids</taxon>
        <taxon>Fabales</taxon>
        <taxon>Fabaceae</taxon>
        <taxon>Papilionoideae</taxon>
        <taxon>50 kb inversion clade</taxon>
        <taxon>NPAAA clade</taxon>
        <taxon>indigoferoid/millettioid clade</taxon>
        <taxon>Phaseoleae</taxon>
        <taxon>Phaseolus</taxon>
    </lineage>
</organism>
<dbReference type="OrthoDB" id="1092270at2759"/>
<evidence type="ECO:0000313" key="2">
    <source>
        <dbReference type="Proteomes" id="UP000000226"/>
    </source>
</evidence>
<protein>
    <recommendedName>
        <fullName evidence="3">Retrovirus-related Pol polyprotein from transposon TNT 1-94</fullName>
    </recommendedName>
</protein>
<keyword evidence="2" id="KW-1185">Reference proteome</keyword>
<proteinExistence type="predicted"/>
<dbReference type="EMBL" id="CM002297">
    <property type="protein sequence ID" value="ESW05984.1"/>
    <property type="molecule type" value="Genomic_DNA"/>
</dbReference>
<dbReference type="Pfam" id="PF14223">
    <property type="entry name" value="Retrotran_gag_2"/>
    <property type="match status" value="1"/>
</dbReference>
<evidence type="ECO:0000313" key="1">
    <source>
        <dbReference type="EMBL" id="ESW05984.1"/>
    </source>
</evidence>
<gene>
    <name evidence="1" type="ORF">PHAVU_010G009700g</name>
</gene>
<dbReference type="OMA" id="SKLHRTM"/>
<dbReference type="Gramene" id="ESW05984">
    <property type="protein sequence ID" value="ESW05984"/>
    <property type="gene ID" value="PHAVU_010G009700g"/>
</dbReference>
<reference evidence="2" key="1">
    <citation type="journal article" date="2014" name="Nat. Genet.">
        <title>A reference genome for common bean and genome-wide analysis of dual domestications.</title>
        <authorList>
            <person name="Schmutz J."/>
            <person name="McClean P.E."/>
            <person name="Mamidi S."/>
            <person name="Wu G.A."/>
            <person name="Cannon S.B."/>
            <person name="Grimwood J."/>
            <person name="Jenkins J."/>
            <person name="Shu S."/>
            <person name="Song Q."/>
            <person name="Chavarro C."/>
            <person name="Torres-Torres M."/>
            <person name="Geffroy V."/>
            <person name="Moghaddam S.M."/>
            <person name="Gao D."/>
            <person name="Abernathy B."/>
            <person name="Barry K."/>
            <person name="Blair M."/>
            <person name="Brick M.A."/>
            <person name="Chovatia M."/>
            <person name="Gepts P."/>
            <person name="Goodstein D.M."/>
            <person name="Gonzales M."/>
            <person name="Hellsten U."/>
            <person name="Hyten D.L."/>
            <person name="Jia G."/>
            <person name="Kelly J.D."/>
            <person name="Kudrna D."/>
            <person name="Lee R."/>
            <person name="Richard M.M."/>
            <person name="Miklas P.N."/>
            <person name="Osorno J.M."/>
            <person name="Rodrigues J."/>
            <person name="Thareau V."/>
            <person name="Urrea C.A."/>
            <person name="Wang M."/>
            <person name="Yu Y."/>
            <person name="Zhang M."/>
            <person name="Wing R.A."/>
            <person name="Cregan P.B."/>
            <person name="Rokhsar D.S."/>
            <person name="Jackson S.A."/>
        </authorList>
    </citation>
    <scope>NUCLEOTIDE SEQUENCE [LARGE SCALE GENOMIC DNA]</scope>
    <source>
        <strain evidence="2">cv. G19833</strain>
    </source>
</reference>
<name>V7AKA5_PHAVU</name>